<dbReference type="InterPro" id="IPR008928">
    <property type="entry name" value="6-hairpin_glycosidase_sf"/>
</dbReference>
<dbReference type="InterPro" id="IPR005198">
    <property type="entry name" value="Glyco_hydro_76"/>
</dbReference>
<keyword evidence="1" id="KW-0732">Signal</keyword>
<dbReference type="PANTHER" id="PTHR47791">
    <property type="entry name" value="MEIOTICALLY UP-REGULATED GENE 191 PROTEIN"/>
    <property type="match status" value="1"/>
</dbReference>
<feature type="signal peptide" evidence="1">
    <location>
        <begin position="1"/>
        <end position="20"/>
    </location>
</feature>
<reference evidence="2 3" key="1">
    <citation type="journal article" date="2024" name="J Genomics">
        <title>Draft genome sequencing and assembly of Favolaschia claudopus CIRM-BRFM 2984 isolated from oak limbs.</title>
        <authorList>
            <person name="Navarro D."/>
            <person name="Drula E."/>
            <person name="Chaduli D."/>
            <person name="Cazenave R."/>
            <person name="Ahrendt S."/>
            <person name="Wang J."/>
            <person name="Lipzen A."/>
            <person name="Daum C."/>
            <person name="Barry K."/>
            <person name="Grigoriev I.V."/>
            <person name="Favel A."/>
            <person name="Rosso M.N."/>
            <person name="Martin F."/>
        </authorList>
    </citation>
    <scope>NUCLEOTIDE SEQUENCE [LARGE SCALE GENOMIC DNA]</scope>
    <source>
        <strain evidence="2 3">CIRM-BRFM 2984</strain>
    </source>
</reference>
<keyword evidence="3" id="KW-1185">Reference proteome</keyword>
<dbReference type="GO" id="GO:0016787">
    <property type="term" value="F:hydrolase activity"/>
    <property type="evidence" value="ECO:0007669"/>
    <property type="project" value="UniProtKB-KW"/>
</dbReference>
<dbReference type="AlphaFoldDB" id="A0AAW0DY57"/>
<dbReference type="PANTHER" id="PTHR47791:SF2">
    <property type="entry name" value="ENDO MANNANASE, GH76 FAMILY (EUROFUNG)"/>
    <property type="match status" value="1"/>
</dbReference>
<organism evidence="2 3">
    <name type="scientific">Favolaschia claudopus</name>
    <dbReference type="NCBI Taxonomy" id="2862362"/>
    <lineage>
        <taxon>Eukaryota</taxon>
        <taxon>Fungi</taxon>
        <taxon>Dikarya</taxon>
        <taxon>Basidiomycota</taxon>
        <taxon>Agaricomycotina</taxon>
        <taxon>Agaricomycetes</taxon>
        <taxon>Agaricomycetidae</taxon>
        <taxon>Agaricales</taxon>
        <taxon>Marasmiineae</taxon>
        <taxon>Mycenaceae</taxon>
        <taxon>Favolaschia</taxon>
    </lineage>
</organism>
<dbReference type="Proteomes" id="UP001362999">
    <property type="component" value="Unassembled WGS sequence"/>
</dbReference>
<sequence length="355" mass="38667">MSSIFSAVSLALLTSSLVSAKCQKYVDAAVAAAENLQSTYFVNGGYGSQQPWIGAVDSFHLTELDDLAGISTHADVINTVFTAWQGQLDNDNSYDDVQWVSIAYLRAGNLAQAQKYYDIASILERPPRLQKCYCAPFDLVPTRVPNHGTQTNELFITSSGFLFDVTKDDNYLSNAQSTWSWLKASGMMGSNGLFNDGLTNVDGVCKNNEQTQWTYNQGALLPGLAYLFKYTGDETTITSAWAIMDAIIASMTIDGGLREPCEITTQNNCNADQQTFKGITMHWMSWFLSVSGRDNDSKYSNFIRSQADKVLQFAVGAPNSYSNLWYGANAGSAVWTASTQASALGALIAAGQQNC</sequence>
<evidence type="ECO:0000256" key="1">
    <source>
        <dbReference type="SAM" id="SignalP"/>
    </source>
</evidence>
<dbReference type="GO" id="GO:0005975">
    <property type="term" value="P:carbohydrate metabolic process"/>
    <property type="evidence" value="ECO:0007669"/>
    <property type="project" value="InterPro"/>
</dbReference>
<evidence type="ECO:0000313" key="2">
    <source>
        <dbReference type="EMBL" id="KAK7057769.1"/>
    </source>
</evidence>
<feature type="chain" id="PRO_5043698846" evidence="1">
    <location>
        <begin position="21"/>
        <end position="355"/>
    </location>
</feature>
<dbReference type="Gene3D" id="1.50.10.20">
    <property type="match status" value="1"/>
</dbReference>
<dbReference type="InterPro" id="IPR053169">
    <property type="entry name" value="MUG_Protein"/>
</dbReference>
<dbReference type="EMBL" id="JAWWNJ010000004">
    <property type="protein sequence ID" value="KAK7057769.1"/>
    <property type="molecule type" value="Genomic_DNA"/>
</dbReference>
<gene>
    <name evidence="2" type="ORF">R3P38DRAFT_2842932</name>
</gene>
<dbReference type="Pfam" id="PF03663">
    <property type="entry name" value="Glyco_hydro_76"/>
    <property type="match status" value="1"/>
</dbReference>
<comment type="caution">
    <text evidence="2">The sequence shown here is derived from an EMBL/GenBank/DDBJ whole genome shotgun (WGS) entry which is preliminary data.</text>
</comment>
<proteinExistence type="predicted"/>
<protein>
    <submittedName>
        <fullName evidence="2">Glycoside hydrolase family 76 protein</fullName>
    </submittedName>
</protein>
<name>A0AAW0DY57_9AGAR</name>
<evidence type="ECO:0000313" key="3">
    <source>
        <dbReference type="Proteomes" id="UP001362999"/>
    </source>
</evidence>
<dbReference type="SUPFAM" id="SSF48208">
    <property type="entry name" value="Six-hairpin glycosidases"/>
    <property type="match status" value="1"/>
</dbReference>
<accession>A0AAW0DY57</accession>
<keyword evidence="2" id="KW-0378">Hydrolase</keyword>